<organism evidence="1 2">
    <name type="scientific">Parelaphostrongylus tenuis</name>
    <name type="common">Meningeal worm</name>
    <dbReference type="NCBI Taxonomy" id="148309"/>
    <lineage>
        <taxon>Eukaryota</taxon>
        <taxon>Metazoa</taxon>
        <taxon>Ecdysozoa</taxon>
        <taxon>Nematoda</taxon>
        <taxon>Chromadorea</taxon>
        <taxon>Rhabditida</taxon>
        <taxon>Rhabditina</taxon>
        <taxon>Rhabditomorpha</taxon>
        <taxon>Strongyloidea</taxon>
        <taxon>Metastrongylidae</taxon>
        <taxon>Parelaphostrongylus</taxon>
    </lineage>
</organism>
<reference evidence="1" key="1">
    <citation type="submission" date="2021-06" db="EMBL/GenBank/DDBJ databases">
        <title>Parelaphostrongylus tenuis whole genome reference sequence.</title>
        <authorList>
            <person name="Garwood T.J."/>
            <person name="Larsen P.A."/>
            <person name="Fountain-Jones N.M."/>
            <person name="Garbe J.R."/>
            <person name="Macchietto M.G."/>
            <person name="Kania S.A."/>
            <person name="Gerhold R.W."/>
            <person name="Richards J.E."/>
            <person name="Wolf T.M."/>
        </authorList>
    </citation>
    <scope>NUCLEOTIDE SEQUENCE</scope>
    <source>
        <strain evidence="1">MNPRO001-30</strain>
        <tissue evidence="1">Meninges</tissue>
    </source>
</reference>
<comment type="caution">
    <text evidence="1">The sequence shown here is derived from an EMBL/GenBank/DDBJ whole genome shotgun (WGS) entry which is preliminary data.</text>
</comment>
<evidence type="ECO:0000313" key="2">
    <source>
        <dbReference type="Proteomes" id="UP001196413"/>
    </source>
</evidence>
<evidence type="ECO:0000313" key="1">
    <source>
        <dbReference type="EMBL" id="KAJ1367148.1"/>
    </source>
</evidence>
<gene>
    <name evidence="1" type="ORF">KIN20_028003</name>
</gene>
<name>A0AAD5WEL9_PARTN</name>
<accession>A0AAD5WEL9</accession>
<proteinExistence type="predicted"/>
<keyword evidence="2" id="KW-1185">Reference proteome</keyword>
<protein>
    <submittedName>
        <fullName evidence="1">Uncharacterized protein</fullName>
    </submittedName>
</protein>
<dbReference type="Proteomes" id="UP001196413">
    <property type="component" value="Unassembled WGS sequence"/>
</dbReference>
<dbReference type="AlphaFoldDB" id="A0AAD5WEL9"/>
<dbReference type="EMBL" id="JAHQIW010005787">
    <property type="protein sequence ID" value="KAJ1367148.1"/>
    <property type="molecule type" value="Genomic_DNA"/>
</dbReference>
<sequence length="92" mass="10412">MANFCITAHKYLVKMGVGQISYRFSIRLLNTTQKALTPLKDQMNSVMCRIKDILLYSISTHCLPSNERLSSSDSLTEETKMSYEGCDLARLS</sequence>